<dbReference type="EMBL" id="GDRN01102096">
    <property type="protein sequence ID" value="JAI58277.1"/>
    <property type="molecule type" value="Transcribed_RNA"/>
</dbReference>
<dbReference type="InterPro" id="IPR029526">
    <property type="entry name" value="PGBD"/>
</dbReference>
<dbReference type="PANTHER" id="PTHR46599:SF3">
    <property type="entry name" value="PIGGYBAC TRANSPOSABLE ELEMENT-DERIVED PROTEIN 4"/>
    <property type="match status" value="1"/>
</dbReference>
<evidence type="ECO:0000313" key="2">
    <source>
        <dbReference type="EMBL" id="JAI58277.1"/>
    </source>
</evidence>
<accession>A0A0P4VWT2</accession>
<organism evidence="2">
    <name type="scientific">Scylla olivacea</name>
    <name type="common">Orange mud crab</name>
    <name type="synonym">Cancer olivacea</name>
    <dbReference type="NCBI Taxonomy" id="85551"/>
    <lineage>
        <taxon>Eukaryota</taxon>
        <taxon>Metazoa</taxon>
        <taxon>Ecdysozoa</taxon>
        <taxon>Arthropoda</taxon>
        <taxon>Crustacea</taxon>
        <taxon>Multicrustacea</taxon>
        <taxon>Malacostraca</taxon>
        <taxon>Eumalacostraca</taxon>
        <taxon>Eucarida</taxon>
        <taxon>Decapoda</taxon>
        <taxon>Pleocyemata</taxon>
        <taxon>Brachyura</taxon>
        <taxon>Eubrachyura</taxon>
        <taxon>Portunoidea</taxon>
        <taxon>Portunidae</taxon>
        <taxon>Portuninae</taxon>
        <taxon>Scylla</taxon>
    </lineage>
</organism>
<dbReference type="AlphaFoldDB" id="A0A0P4VWT2"/>
<name>A0A0P4VWT2_SCYOL</name>
<evidence type="ECO:0000259" key="1">
    <source>
        <dbReference type="Pfam" id="PF13843"/>
    </source>
</evidence>
<dbReference type="PANTHER" id="PTHR46599">
    <property type="entry name" value="PIGGYBAC TRANSPOSABLE ELEMENT-DERIVED PROTEIN 4"/>
    <property type="match status" value="1"/>
</dbReference>
<feature type="domain" description="PiggyBac transposable element-derived protein" evidence="1">
    <location>
        <begin position="57"/>
        <end position="173"/>
    </location>
</feature>
<reference evidence="2" key="1">
    <citation type="submission" date="2015-09" db="EMBL/GenBank/DDBJ databases">
        <title>Scylla olivacea transcriptome.</title>
        <authorList>
            <person name="Ikhwanuddin M."/>
        </authorList>
    </citation>
    <scope>NUCLEOTIDE SEQUENCE</scope>
</reference>
<sequence>MSKSTQHSAHSNHPHPTLAADMEWKWVDGSTFLPSILPFDRDGRGICDPSVNENSSESDIFRLFFTEEIMKTIVEETNKFYGFTIACRVLLPNSRFLDWHPTTVREMNSFLALIMLMGLNLKEKYKLYWSTDPLHHVPVFSKVMSVNRFTAFLQSLHFHGNTKPTDDDRMRKIYLQPLQINIQAISEVGY</sequence>
<dbReference type="Pfam" id="PF13843">
    <property type="entry name" value="DDE_Tnp_1_7"/>
    <property type="match status" value="1"/>
</dbReference>
<proteinExistence type="predicted"/>
<protein>
    <recommendedName>
        <fullName evidence="1">PiggyBac transposable element-derived protein domain-containing protein</fullName>
    </recommendedName>
</protein>